<comment type="caution">
    <text evidence="1">The sequence shown here is derived from an EMBL/GenBank/DDBJ whole genome shotgun (WGS) entry which is preliminary data.</text>
</comment>
<sequence length="264" mass="30131">MTRFNNELKDFNRDPLCDQELEEDWSGEQVLHELTKMAVPLFIVAATIFRFVHDHQEDARERLATMLTSQRLGHMSQLAQTYMPVLKQLVASKDKRHTADAERLYAEFRTIVGAIITLAEPLSRVALASLLQLPANTVVFRLKPLHSVLQIPAARDAPIRLLHLSFGEFLTSSEISDRPYAVNGTATHAMLLTKCIGLLSRDPNGLRENICGLDYPGQPRWDLTPDQVVEHLPAEIQYACRYWVYHAQQSRRKAYDNDDVHTFL</sequence>
<dbReference type="EMBL" id="JAVRRG010000205">
    <property type="protein sequence ID" value="KAK5077688.1"/>
    <property type="molecule type" value="Genomic_DNA"/>
</dbReference>
<evidence type="ECO:0000313" key="1">
    <source>
        <dbReference type="EMBL" id="KAK5077688.1"/>
    </source>
</evidence>
<accession>A0ABR0JYY6</accession>
<keyword evidence="2" id="KW-1185">Reference proteome</keyword>
<proteinExistence type="predicted"/>
<gene>
    <name evidence="1" type="ORF">LTR24_009419</name>
</gene>
<organism evidence="1 2">
    <name type="scientific">Lithohypha guttulata</name>
    <dbReference type="NCBI Taxonomy" id="1690604"/>
    <lineage>
        <taxon>Eukaryota</taxon>
        <taxon>Fungi</taxon>
        <taxon>Dikarya</taxon>
        <taxon>Ascomycota</taxon>
        <taxon>Pezizomycotina</taxon>
        <taxon>Eurotiomycetes</taxon>
        <taxon>Chaetothyriomycetidae</taxon>
        <taxon>Chaetothyriales</taxon>
        <taxon>Trichomeriaceae</taxon>
        <taxon>Lithohypha</taxon>
    </lineage>
</organism>
<protein>
    <submittedName>
        <fullName evidence="1">Uncharacterized protein</fullName>
    </submittedName>
</protein>
<evidence type="ECO:0000313" key="2">
    <source>
        <dbReference type="Proteomes" id="UP001345013"/>
    </source>
</evidence>
<reference evidence="1 2" key="1">
    <citation type="submission" date="2023-08" db="EMBL/GenBank/DDBJ databases">
        <title>Black Yeasts Isolated from many extreme environments.</title>
        <authorList>
            <person name="Coleine C."/>
            <person name="Stajich J.E."/>
            <person name="Selbmann L."/>
        </authorList>
    </citation>
    <scope>NUCLEOTIDE SEQUENCE [LARGE SCALE GENOMIC DNA]</scope>
    <source>
        <strain evidence="1 2">CCFEE 5885</strain>
    </source>
</reference>
<dbReference type="Proteomes" id="UP001345013">
    <property type="component" value="Unassembled WGS sequence"/>
</dbReference>
<name>A0ABR0JYY6_9EURO</name>